<evidence type="ECO:0000256" key="1">
    <source>
        <dbReference type="ARBA" id="ARBA00004123"/>
    </source>
</evidence>
<dbReference type="InterPro" id="IPR001005">
    <property type="entry name" value="SANT/Myb"/>
</dbReference>
<evidence type="ECO:0000313" key="5">
    <source>
        <dbReference type="EnsemblMetazoa" id="PHUM592870-PA"/>
    </source>
</evidence>
<dbReference type="PANTHER" id="PTHR22929">
    <property type="entry name" value="RNA POLYMERASE III TRANSCRIPTION INITIATION FACTOR B"/>
    <property type="match status" value="1"/>
</dbReference>
<feature type="domain" description="Myb-like" evidence="3">
    <location>
        <begin position="519"/>
        <end position="567"/>
    </location>
</feature>
<dbReference type="OrthoDB" id="272624at2759"/>
<evidence type="ECO:0000313" key="4">
    <source>
        <dbReference type="EMBL" id="EEB19831.1"/>
    </source>
</evidence>
<accession>E0W2H5</accession>
<dbReference type="VEuPathDB" id="VectorBase:PHUM592870"/>
<dbReference type="GO" id="GO:0005634">
    <property type="term" value="C:nucleus"/>
    <property type="evidence" value="ECO:0007669"/>
    <property type="project" value="UniProtKB-SubCell"/>
</dbReference>
<dbReference type="InterPro" id="IPR009057">
    <property type="entry name" value="Homeodomain-like_sf"/>
</dbReference>
<dbReference type="EnsemblMetazoa" id="PHUM592870-RA">
    <property type="protein sequence ID" value="PHUM592870-PA"/>
    <property type="gene ID" value="PHUM592870"/>
</dbReference>
<sequence length="703" mass="80782">MTTRRSRLKAVANLPVRRKIATQETVNDINTSNNSTLENDLISISNVKNNNDVLTCNNLKSDTNVQTDIENIEFCELKKSPSKNNNNDNNCEALHNCLKNNPNNIVSKEVVQNENISVKESKIKSNNFNNSSKKPSIKLHSGFENSSDSSNVSSLILENKCQEENSKVENVSEKLVNTEIFFHNENIDINLPEKSVPCLPASNFDKDISPPAISTSLLLPDNNFSKDDNIEFNEVSLYKNLVEQTDLYVNLPRLVDNKTTEIDPEEPEPILTTLVNCYTGNSFNELKSKEEKSLSEEINKKKEIANVKNSVNYSHNIPITQTNNDTFESNILRSNLMGEKPQDSFANKIISSKKNITAVKRKRAKCSDFTKKLADARREFQKKYEKTKPDRSTLKMIDLIFYNPTTNPMESKSKSEKCETALQGETIQEKLAEEDIDEPMSLNNSFDSSSLDANDSQNSRLPVPQLKIGSNGEIILDEKSVIIETSDAKKNREDLLKNSVPIFEDKGTRVSYYRSKSRKTRDWTDFETKRFYKALNTIGPDFSLMQKYFPKRSRLELKNKFKREERLNRSLIDRALINPSEFDMTRLENELAVERRAEEKELEMRLNKSLKEKVSRRSKLKSTFFAREMSECEKEIENNELNKSDNIIPSKIFQSEKEKKNKEFGFIFQKIVLNELEKEINEQSEISNPTTDLFFAPNYKDVI</sequence>
<dbReference type="AlphaFoldDB" id="E0W2H5"/>
<name>E0W2H5_PEDHC</name>
<dbReference type="RefSeq" id="XP_002432569.1">
    <property type="nucleotide sequence ID" value="XM_002432524.1"/>
</dbReference>
<dbReference type="EMBL" id="DS235878">
    <property type="protein sequence ID" value="EEB19831.1"/>
    <property type="molecule type" value="Genomic_DNA"/>
</dbReference>
<dbReference type="Proteomes" id="UP000009046">
    <property type="component" value="Unassembled WGS sequence"/>
</dbReference>
<proteinExistence type="predicted"/>
<feature type="region of interest" description="Disordered" evidence="2">
    <location>
        <begin position="432"/>
        <end position="464"/>
    </location>
</feature>
<dbReference type="Pfam" id="PF15963">
    <property type="entry name" value="Myb_DNA-bind_7"/>
    <property type="match status" value="1"/>
</dbReference>
<reference evidence="4" key="2">
    <citation type="submission" date="2007-04" db="EMBL/GenBank/DDBJ databases">
        <title>The genome of the human body louse.</title>
        <authorList>
            <consortium name="The Human Body Louse Genome Consortium"/>
            <person name="Kirkness E."/>
            <person name="Walenz B."/>
            <person name="Hass B."/>
            <person name="Bruggner R."/>
            <person name="Strausberg R."/>
        </authorList>
    </citation>
    <scope>NUCLEOTIDE SEQUENCE</scope>
    <source>
        <strain evidence="4">USDA</strain>
    </source>
</reference>
<dbReference type="InterPro" id="IPR039467">
    <property type="entry name" value="TFIIIB_B''_Myb"/>
</dbReference>
<reference evidence="4" key="1">
    <citation type="submission" date="2007-04" db="EMBL/GenBank/DDBJ databases">
        <title>Annotation of Pediculus humanus corporis strain USDA.</title>
        <authorList>
            <person name="Kirkness E."/>
            <person name="Hannick L."/>
            <person name="Hass B."/>
            <person name="Bruggner R."/>
            <person name="Lawson D."/>
            <person name="Bidwell S."/>
            <person name="Joardar V."/>
            <person name="Caler E."/>
            <person name="Walenz B."/>
            <person name="Inman J."/>
            <person name="Schobel S."/>
            <person name="Galinsky K."/>
            <person name="Amedeo P."/>
            <person name="Strausberg R."/>
        </authorList>
    </citation>
    <scope>NUCLEOTIDE SEQUENCE</scope>
    <source>
        <strain evidence="4">USDA</strain>
    </source>
</reference>
<dbReference type="GO" id="GO:0001156">
    <property type="term" value="F:TFIIIC-class transcription factor complex binding"/>
    <property type="evidence" value="ECO:0007669"/>
    <property type="project" value="TreeGrafter"/>
</dbReference>
<dbReference type="GeneID" id="8232805"/>
<dbReference type="CDD" id="cd00167">
    <property type="entry name" value="SANT"/>
    <property type="match status" value="1"/>
</dbReference>
<dbReference type="SMART" id="SM00717">
    <property type="entry name" value="SANT"/>
    <property type="match status" value="1"/>
</dbReference>
<dbReference type="PANTHER" id="PTHR22929:SF0">
    <property type="entry name" value="TRANSCRIPTION FACTOR TFIIIB COMPONENT B'' HOMOLOG"/>
    <property type="match status" value="1"/>
</dbReference>
<dbReference type="eggNOG" id="KOG2009">
    <property type="taxonomic scope" value="Eukaryota"/>
</dbReference>
<gene>
    <name evidence="5" type="primary">8232805</name>
    <name evidence="4" type="ORF">Phum_PHUM592870</name>
</gene>
<dbReference type="STRING" id="121224.E0W2H5"/>
<evidence type="ECO:0000256" key="2">
    <source>
        <dbReference type="SAM" id="MobiDB-lite"/>
    </source>
</evidence>
<dbReference type="GO" id="GO:0070898">
    <property type="term" value="P:RNA polymerase III preinitiation complex assembly"/>
    <property type="evidence" value="ECO:0007669"/>
    <property type="project" value="TreeGrafter"/>
</dbReference>
<feature type="region of interest" description="Disordered" evidence="2">
    <location>
        <begin position="125"/>
        <end position="150"/>
    </location>
</feature>
<dbReference type="EMBL" id="AAZO01007226">
    <property type="status" value="NOT_ANNOTATED_CDS"/>
    <property type="molecule type" value="Genomic_DNA"/>
</dbReference>
<evidence type="ECO:0000313" key="6">
    <source>
        <dbReference type="Proteomes" id="UP000009046"/>
    </source>
</evidence>
<feature type="compositionally biased region" description="Low complexity" evidence="2">
    <location>
        <begin position="125"/>
        <end position="134"/>
    </location>
</feature>
<dbReference type="CTD" id="8232805"/>
<organism>
    <name type="scientific">Pediculus humanus subsp. corporis</name>
    <name type="common">Body louse</name>
    <dbReference type="NCBI Taxonomy" id="121224"/>
    <lineage>
        <taxon>Eukaryota</taxon>
        <taxon>Metazoa</taxon>
        <taxon>Ecdysozoa</taxon>
        <taxon>Arthropoda</taxon>
        <taxon>Hexapoda</taxon>
        <taxon>Insecta</taxon>
        <taxon>Pterygota</taxon>
        <taxon>Neoptera</taxon>
        <taxon>Paraneoptera</taxon>
        <taxon>Psocodea</taxon>
        <taxon>Troctomorpha</taxon>
        <taxon>Phthiraptera</taxon>
        <taxon>Anoplura</taxon>
        <taxon>Pediculidae</taxon>
        <taxon>Pediculus</taxon>
    </lineage>
</organism>
<dbReference type="SUPFAM" id="SSF46689">
    <property type="entry name" value="Homeodomain-like"/>
    <property type="match status" value="1"/>
</dbReference>
<dbReference type="HOGENOM" id="CLU_392478_0_0_1"/>
<reference evidence="5" key="3">
    <citation type="submission" date="2021-02" db="UniProtKB">
        <authorList>
            <consortium name="EnsemblMetazoa"/>
        </authorList>
    </citation>
    <scope>IDENTIFICATION</scope>
    <source>
        <strain evidence="5">USDA</strain>
    </source>
</reference>
<keyword evidence="6" id="KW-1185">Reference proteome</keyword>
<protein>
    <submittedName>
        <fullName evidence="4">Transcription factor TFIIIB B'' component, putative</fullName>
    </submittedName>
</protein>
<dbReference type="InParanoid" id="E0W2H5"/>
<dbReference type="GO" id="GO:0000126">
    <property type="term" value="C:transcription factor TFIIIB complex"/>
    <property type="evidence" value="ECO:0007669"/>
    <property type="project" value="TreeGrafter"/>
</dbReference>
<feature type="compositionally biased region" description="Low complexity" evidence="2">
    <location>
        <begin position="441"/>
        <end position="456"/>
    </location>
</feature>
<evidence type="ECO:0000259" key="3">
    <source>
        <dbReference type="SMART" id="SM00717"/>
    </source>
</evidence>
<dbReference type="KEGG" id="phu:Phum_PHUM592870"/>
<comment type="subcellular location">
    <subcellularLocation>
        <location evidence="1">Nucleus</location>
    </subcellularLocation>
</comment>